<sequence>MGRIKSKYLIISIIVDTMHGKESLAYLSKSCRSFRSILHQVPHLLKNILIKKLKPLITCRQYNNFGLTGWLNLVPSHSLRKAKPSNLCSSIQKENSALLRTQWIVLEYLHFKLRRNMAVGSGVSRYQVQTFLMDQ</sequence>
<evidence type="ECO:0000313" key="1">
    <source>
        <dbReference type="EMBL" id="TNV81845.1"/>
    </source>
</evidence>
<comment type="caution">
    <text evidence="1">The sequence shown here is derived from an EMBL/GenBank/DDBJ whole genome shotgun (WGS) entry which is preliminary data.</text>
</comment>
<evidence type="ECO:0000313" key="2">
    <source>
        <dbReference type="Proteomes" id="UP000785679"/>
    </source>
</evidence>
<accession>A0A8J8T4V6</accession>
<proteinExistence type="predicted"/>
<organism evidence="1 2">
    <name type="scientific">Halteria grandinella</name>
    <dbReference type="NCBI Taxonomy" id="5974"/>
    <lineage>
        <taxon>Eukaryota</taxon>
        <taxon>Sar</taxon>
        <taxon>Alveolata</taxon>
        <taxon>Ciliophora</taxon>
        <taxon>Intramacronucleata</taxon>
        <taxon>Spirotrichea</taxon>
        <taxon>Stichotrichia</taxon>
        <taxon>Sporadotrichida</taxon>
        <taxon>Halteriidae</taxon>
        <taxon>Halteria</taxon>
    </lineage>
</organism>
<gene>
    <name evidence="1" type="ORF">FGO68_gene16734</name>
</gene>
<dbReference type="AlphaFoldDB" id="A0A8J8T4V6"/>
<keyword evidence="2" id="KW-1185">Reference proteome</keyword>
<dbReference type="Proteomes" id="UP000785679">
    <property type="component" value="Unassembled WGS sequence"/>
</dbReference>
<protein>
    <submittedName>
        <fullName evidence="1">Uncharacterized protein</fullName>
    </submittedName>
</protein>
<reference evidence="1" key="1">
    <citation type="submission" date="2019-06" db="EMBL/GenBank/DDBJ databases">
        <authorList>
            <person name="Zheng W."/>
        </authorList>
    </citation>
    <scope>NUCLEOTIDE SEQUENCE</scope>
    <source>
        <strain evidence="1">QDHG01</strain>
    </source>
</reference>
<dbReference type="EMBL" id="RRYP01005664">
    <property type="protein sequence ID" value="TNV81845.1"/>
    <property type="molecule type" value="Genomic_DNA"/>
</dbReference>
<name>A0A8J8T4V6_HALGN</name>